<feature type="signal peptide" evidence="3">
    <location>
        <begin position="1"/>
        <end position="37"/>
    </location>
</feature>
<feature type="compositionally biased region" description="Low complexity" evidence="2">
    <location>
        <begin position="211"/>
        <end position="223"/>
    </location>
</feature>
<feature type="chain" id="PRO_5031306500" evidence="3">
    <location>
        <begin position="38"/>
        <end position="454"/>
    </location>
</feature>
<keyword evidence="3" id="KW-0732">Signal</keyword>
<dbReference type="CDD" id="cd12797">
    <property type="entry name" value="M23_peptidase"/>
    <property type="match status" value="1"/>
</dbReference>
<dbReference type="AlphaFoldDB" id="A0A7X5R255"/>
<proteinExistence type="predicted"/>
<sequence length="454" mass="47188">MTAMHDTAPRRVGFGVRRAIALALVGGVLATALVANATTAPAYAVDLPTWDDVQKAKNDEAATSNKVTEIENLIITLQDEVKATQTEAERTALIYSEAETKFVEADSRFQALEQEASESEVAATEASDQAGVLAAQMYRNNGTDGTLELLLDQDASAADGLLSKMSMMSKATERNTNLYNEANQAANNAASLGEQAESAKNERESLRAEAETAMQAAATAAQESQNKLTSQKEQEGVLQAQLAALKDTTATTVAGYEERLRQEEEARIAAEAAYQAQLAEQARIWREQQAQNGGGGGGGNSGGGGGVVVTPPPSAGGWTRPSNGYVSSGYGGRGTVCNNGYCSGVTHTGTDLAAGCGAPIYAASAGTVTYAGWAYGGGGYMVYIDHGNGISTRYAHIMEGGIYVGYGQQVQAGTVIAGTGQTGNASGCHLHYEVLVNGSFVDPEPFMANLGLPL</sequence>
<gene>
    <name evidence="5" type="ORF">FHX76_002184</name>
</gene>
<dbReference type="GO" id="GO:0004222">
    <property type="term" value="F:metalloendopeptidase activity"/>
    <property type="evidence" value="ECO:0007669"/>
    <property type="project" value="TreeGrafter"/>
</dbReference>
<keyword evidence="1" id="KW-0175">Coiled coil</keyword>
<dbReference type="PANTHER" id="PTHR21666">
    <property type="entry name" value="PEPTIDASE-RELATED"/>
    <property type="match status" value="1"/>
</dbReference>
<dbReference type="InterPro" id="IPR050570">
    <property type="entry name" value="Cell_wall_metabolism_enzyme"/>
</dbReference>
<evidence type="ECO:0000256" key="3">
    <source>
        <dbReference type="SAM" id="SignalP"/>
    </source>
</evidence>
<evidence type="ECO:0000256" key="2">
    <source>
        <dbReference type="SAM" id="MobiDB-lite"/>
    </source>
</evidence>
<dbReference type="InterPro" id="IPR016047">
    <property type="entry name" value="M23ase_b-sheet_dom"/>
</dbReference>
<keyword evidence="5" id="KW-0378">Hydrolase</keyword>
<dbReference type="SUPFAM" id="SSF51261">
    <property type="entry name" value="Duplicated hybrid motif"/>
    <property type="match status" value="1"/>
</dbReference>
<reference evidence="5 6" key="1">
    <citation type="submission" date="2020-02" db="EMBL/GenBank/DDBJ databases">
        <title>Sequencing the genomes of 1000 actinobacteria strains.</title>
        <authorList>
            <person name="Klenk H.-P."/>
        </authorList>
    </citation>
    <scope>NUCLEOTIDE SEQUENCE [LARGE SCALE GENOMIC DNA]</scope>
    <source>
        <strain evidence="5 6">DSM 27960</strain>
    </source>
</reference>
<comment type="caution">
    <text evidence="5">The sequence shown here is derived from an EMBL/GenBank/DDBJ whole genome shotgun (WGS) entry which is preliminary data.</text>
</comment>
<evidence type="ECO:0000313" key="5">
    <source>
        <dbReference type="EMBL" id="NIH54288.1"/>
    </source>
</evidence>
<protein>
    <submittedName>
        <fullName evidence="5">Murein DD-endopeptidase MepM/ murein hydrolase activator NlpD</fullName>
    </submittedName>
</protein>
<accession>A0A7X5R255</accession>
<evidence type="ECO:0000313" key="6">
    <source>
        <dbReference type="Proteomes" id="UP000541033"/>
    </source>
</evidence>
<evidence type="ECO:0000259" key="4">
    <source>
        <dbReference type="Pfam" id="PF01551"/>
    </source>
</evidence>
<dbReference type="InterPro" id="IPR011055">
    <property type="entry name" value="Dup_hybrid_motif"/>
</dbReference>
<name>A0A7X5R255_9MICO</name>
<feature type="compositionally biased region" description="Basic and acidic residues" evidence="2">
    <location>
        <begin position="197"/>
        <end position="210"/>
    </location>
</feature>
<feature type="region of interest" description="Disordered" evidence="2">
    <location>
        <begin position="190"/>
        <end position="228"/>
    </location>
</feature>
<keyword evidence="6" id="KW-1185">Reference proteome</keyword>
<evidence type="ECO:0000256" key="1">
    <source>
        <dbReference type="SAM" id="Coils"/>
    </source>
</evidence>
<feature type="coiled-coil region" evidence="1">
    <location>
        <begin position="67"/>
        <end position="129"/>
    </location>
</feature>
<dbReference type="RefSeq" id="WP_167150683.1">
    <property type="nucleotide sequence ID" value="NZ_JAAMOX010000002.1"/>
</dbReference>
<organism evidence="5 6">
    <name type="scientific">Lysinibacter cavernae</name>
    <dbReference type="NCBI Taxonomy" id="1640652"/>
    <lineage>
        <taxon>Bacteria</taxon>
        <taxon>Bacillati</taxon>
        <taxon>Actinomycetota</taxon>
        <taxon>Actinomycetes</taxon>
        <taxon>Micrococcales</taxon>
        <taxon>Microbacteriaceae</taxon>
        <taxon>Lysinibacter</taxon>
    </lineage>
</organism>
<dbReference type="PANTHER" id="PTHR21666:SF270">
    <property type="entry name" value="MUREIN HYDROLASE ACTIVATOR ENVC"/>
    <property type="match status" value="1"/>
</dbReference>
<feature type="domain" description="M23ase beta-sheet core" evidence="4">
    <location>
        <begin position="346"/>
        <end position="443"/>
    </location>
</feature>
<dbReference type="Proteomes" id="UP000541033">
    <property type="component" value="Unassembled WGS sequence"/>
</dbReference>
<dbReference type="EMBL" id="JAAMOX010000002">
    <property type="protein sequence ID" value="NIH54288.1"/>
    <property type="molecule type" value="Genomic_DNA"/>
</dbReference>
<dbReference type="Pfam" id="PF01551">
    <property type="entry name" value="Peptidase_M23"/>
    <property type="match status" value="1"/>
</dbReference>
<dbReference type="Gene3D" id="2.70.70.10">
    <property type="entry name" value="Glucose Permease (Domain IIA)"/>
    <property type="match status" value="1"/>
</dbReference>